<accession>A0A248X6F5</accession>
<dbReference type="EMBL" id="SSTF01000001">
    <property type="protein sequence ID" value="THG27918.1"/>
    <property type="molecule type" value="Genomic_DNA"/>
</dbReference>
<dbReference type="Proteomes" id="UP000306798">
    <property type="component" value="Unassembled WGS sequence"/>
</dbReference>
<reference evidence="1 2" key="1">
    <citation type="submission" date="2019-04" db="EMBL/GenBank/DDBJ databases">
        <title>Microbes associate with the intestines of laboratory mice.</title>
        <authorList>
            <person name="Navarre W."/>
            <person name="Wong E."/>
            <person name="Huang K.C."/>
            <person name="Tropini C."/>
            <person name="Ng K."/>
            <person name="Yu B."/>
        </authorList>
    </citation>
    <scope>NUCLEOTIDE SEQUENCE [LARGE SCALE GENOMIC DNA]</scope>
    <source>
        <strain evidence="1 2">NM87_A27A</strain>
    </source>
</reference>
<name>A0A248X6F5_9BIFI</name>
<gene>
    <name evidence="1" type="ORF">E5991_00230</name>
</gene>
<organism evidence="1 2">
    <name type="scientific">Bifidobacterium pseudolongum</name>
    <dbReference type="NCBI Taxonomy" id="1694"/>
    <lineage>
        <taxon>Bacteria</taxon>
        <taxon>Bacillati</taxon>
        <taxon>Actinomycetota</taxon>
        <taxon>Actinomycetes</taxon>
        <taxon>Bifidobacteriales</taxon>
        <taxon>Bifidobacteriaceae</taxon>
        <taxon>Bifidobacterium</taxon>
    </lineage>
</organism>
<evidence type="ECO:0000313" key="2">
    <source>
        <dbReference type="Proteomes" id="UP000306798"/>
    </source>
</evidence>
<evidence type="ECO:0000313" key="1">
    <source>
        <dbReference type="EMBL" id="THG27918.1"/>
    </source>
</evidence>
<comment type="caution">
    <text evidence="1">The sequence shown here is derived from an EMBL/GenBank/DDBJ whole genome shotgun (WGS) entry which is preliminary data.</text>
</comment>
<protein>
    <submittedName>
        <fullName evidence="1">Uncharacterized protein</fullName>
    </submittedName>
</protein>
<proteinExistence type="predicted"/>
<sequence>MSSTCDLTVGWNECPNCARLKANIEDAEEASRAASATLDRAYAEYREDVAAGRACIATPRQRAWNSYLDDLEMEQSLAFSHWKEAINAWATSIHRHHRLHEDRQQKAEDGKGVAADTDDAMPCTCAMCQAEDGEPAETEEMVTISKAEAVDELVNIYGGHIDKWLEALRERTHAQTDADDVRTPCACAMCTTIDKDSEDAEPTAAERDAYFAARDHADDADTPDAPGRRTAVRIVAYDAHKGGCHEVDPTDVPVWLLDTPNTAIARDVRQATLQEIRTIIDDLIDGGGQ</sequence>
<dbReference type="AlphaFoldDB" id="A0A248X6F5"/>
<dbReference type="RefSeq" id="WP_095507811.1">
    <property type="nucleotide sequence ID" value="NZ_CP022544.1"/>
</dbReference>